<evidence type="ECO:0000313" key="5">
    <source>
        <dbReference type="Proteomes" id="UP001139150"/>
    </source>
</evidence>
<dbReference type="GO" id="GO:0042956">
    <property type="term" value="P:maltodextrin transmembrane transport"/>
    <property type="evidence" value="ECO:0007669"/>
    <property type="project" value="TreeGrafter"/>
</dbReference>
<dbReference type="Proteomes" id="UP001139150">
    <property type="component" value="Unassembled WGS sequence"/>
</dbReference>
<dbReference type="GO" id="GO:0055052">
    <property type="term" value="C:ATP-binding cassette (ABC) transporter complex, substrate-binding subunit-containing"/>
    <property type="evidence" value="ECO:0007669"/>
    <property type="project" value="TreeGrafter"/>
</dbReference>
<dbReference type="GO" id="GO:0055085">
    <property type="term" value="P:transmembrane transport"/>
    <property type="evidence" value="ECO:0007669"/>
    <property type="project" value="InterPro"/>
</dbReference>
<keyword evidence="2" id="KW-0813">Transport</keyword>
<reference evidence="4" key="1">
    <citation type="submission" date="2022-02" db="EMBL/GenBank/DDBJ databases">
        <title>Halalkalibacter sp. nov. isolated from Lonar Lake, India.</title>
        <authorList>
            <person name="Joshi A."/>
            <person name="Thite S."/>
            <person name="Lodha T."/>
        </authorList>
    </citation>
    <scope>NUCLEOTIDE SEQUENCE</scope>
    <source>
        <strain evidence="4">MEB205</strain>
    </source>
</reference>
<comment type="similarity">
    <text evidence="1">Belongs to the bacterial solute-binding protein 1 family.</text>
</comment>
<protein>
    <submittedName>
        <fullName evidence="4">ABC transporter substrate-binding protein</fullName>
    </submittedName>
</protein>
<dbReference type="GO" id="GO:1901982">
    <property type="term" value="F:maltose binding"/>
    <property type="evidence" value="ECO:0007669"/>
    <property type="project" value="TreeGrafter"/>
</dbReference>
<dbReference type="CDD" id="cd14748">
    <property type="entry name" value="PBP2_UgpB"/>
    <property type="match status" value="1"/>
</dbReference>
<dbReference type="EMBL" id="JAKRYL010000003">
    <property type="protein sequence ID" value="MCL7746182.1"/>
    <property type="molecule type" value="Genomic_DNA"/>
</dbReference>
<dbReference type="SUPFAM" id="SSF53850">
    <property type="entry name" value="Periplasmic binding protein-like II"/>
    <property type="match status" value="1"/>
</dbReference>
<name>A0A9X1ZYW9_9BACI</name>
<evidence type="ECO:0000313" key="4">
    <source>
        <dbReference type="EMBL" id="MCL7746182.1"/>
    </source>
</evidence>
<dbReference type="GO" id="GO:0015768">
    <property type="term" value="P:maltose transport"/>
    <property type="evidence" value="ECO:0007669"/>
    <property type="project" value="TreeGrafter"/>
</dbReference>
<comment type="caution">
    <text evidence="4">The sequence shown here is derived from an EMBL/GenBank/DDBJ whole genome shotgun (WGS) entry which is preliminary data.</text>
</comment>
<keyword evidence="3" id="KW-0732">Signal</keyword>
<proteinExistence type="inferred from homology"/>
<evidence type="ECO:0000256" key="2">
    <source>
        <dbReference type="ARBA" id="ARBA00022448"/>
    </source>
</evidence>
<dbReference type="PANTHER" id="PTHR30061:SF50">
    <property type="entry name" value="MALTOSE_MALTODEXTRIN-BINDING PERIPLASMIC PROTEIN"/>
    <property type="match status" value="1"/>
</dbReference>
<organism evidence="4 5">
    <name type="scientific">Halalkalibacter alkaliphilus</name>
    <dbReference type="NCBI Taxonomy" id="2917993"/>
    <lineage>
        <taxon>Bacteria</taxon>
        <taxon>Bacillati</taxon>
        <taxon>Bacillota</taxon>
        <taxon>Bacilli</taxon>
        <taxon>Bacillales</taxon>
        <taxon>Bacillaceae</taxon>
        <taxon>Halalkalibacter</taxon>
    </lineage>
</organism>
<sequence>MSKRAVIVIILCLLAGVSFIYVAPYSSERDEKNEKELIELTFLRNLANPASNQAYEELVAEFEEAHPHIKVNMLSMHWANEYELRLRTELVAGNHPDIMSIDSPNLALYANAGTLLSLDRYMKEEGNIDDIFEHTLKGLTYQDEIYLAPIAESSIALFYNKHLLNEAGIPFPSSEQAMTWDEVLEIAQKIHNPEQGIYGIDPAQGFGEGEGPAYFKLPFLWQFGADVLSPDATTADGYLNSEEALEALKFYQDLYLKHRVATVELPPAPFESNQLAMTVMGSWHLVDFESYGLVLGEDFGIAPLPKADYQVTPNGGWALGISAKSEHPDEAWEFIKFATSYNAVKKHSEITGDIPARYSVVQDLPELKEYPKNIFIEQGQIYSKNRPVTPAYPVISNAIKELFEDIVLNEKDVKEAADEAVEKINNALNSTQ</sequence>
<keyword evidence="5" id="KW-1185">Reference proteome</keyword>
<dbReference type="InterPro" id="IPR006059">
    <property type="entry name" value="SBP"/>
</dbReference>
<dbReference type="PROSITE" id="PS01037">
    <property type="entry name" value="SBP_BACTERIAL_1"/>
    <property type="match status" value="1"/>
</dbReference>
<accession>A0A9X1ZYW9</accession>
<dbReference type="Pfam" id="PF01547">
    <property type="entry name" value="SBP_bac_1"/>
    <property type="match status" value="1"/>
</dbReference>
<dbReference type="Gene3D" id="3.40.190.10">
    <property type="entry name" value="Periplasmic binding protein-like II"/>
    <property type="match status" value="2"/>
</dbReference>
<evidence type="ECO:0000256" key="1">
    <source>
        <dbReference type="ARBA" id="ARBA00008520"/>
    </source>
</evidence>
<dbReference type="PANTHER" id="PTHR30061">
    <property type="entry name" value="MALTOSE-BINDING PERIPLASMIC PROTEIN"/>
    <property type="match status" value="1"/>
</dbReference>
<dbReference type="InterPro" id="IPR006061">
    <property type="entry name" value="SBP_1_CS"/>
</dbReference>
<gene>
    <name evidence="4" type="ORF">MF646_03520</name>
</gene>
<dbReference type="AlphaFoldDB" id="A0A9X1ZYW9"/>
<evidence type="ECO:0000256" key="3">
    <source>
        <dbReference type="ARBA" id="ARBA00022729"/>
    </source>
</evidence>
<dbReference type="RefSeq" id="WP_250095112.1">
    <property type="nucleotide sequence ID" value="NZ_JAKRYL010000003.1"/>
</dbReference>